<comment type="similarity">
    <text evidence="1">Belongs to the glycosyl hydrolase 3 family.</text>
</comment>
<dbReference type="Pfam" id="PF01915">
    <property type="entry name" value="Glyco_hydro_3_C"/>
    <property type="match status" value="1"/>
</dbReference>
<gene>
    <name evidence="4" type="ORF">RI844_02775</name>
</gene>
<dbReference type="InterPro" id="IPR036962">
    <property type="entry name" value="Glyco_hydro_3_N_sf"/>
</dbReference>
<dbReference type="Gene3D" id="2.60.40.10">
    <property type="entry name" value="Immunoglobulins"/>
    <property type="match status" value="1"/>
</dbReference>
<keyword evidence="5" id="KW-1185">Reference proteome</keyword>
<dbReference type="SMART" id="SM01217">
    <property type="entry name" value="Fn3_like"/>
    <property type="match status" value="1"/>
</dbReference>
<reference evidence="4 5" key="1">
    <citation type="submission" date="2023-09" db="EMBL/GenBank/DDBJ databases">
        <authorList>
            <person name="Qi X."/>
        </authorList>
    </citation>
    <scope>NUCLEOTIDE SEQUENCE [LARGE SCALE GENOMIC DNA]</scope>
    <source>
        <strain evidence="4 5">S1-1</strain>
    </source>
</reference>
<dbReference type="PANTHER" id="PTHR42715">
    <property type="entry name" value="BETA-GLUCOSIDASE"/>
    <property type="match status" value="1"/>
</dbReference>
<dbReference type="InterPro" id="IPR017853">
    <property type="entry name" value="GH"/>
</dbReference>
<feature type="domain" description="Fibronectin type III-like" evidence="3">
    <location>
        <begin position="671"/>
        <end position="741"/>
    </location>
</feature>
<dbReference type="InterPro" id="IPR050288">
    <property type="entry name" value="Cellulose_deg_GH3"/>
</dbReference>
<dbReference type="InterPro" id="IPR002772">
    <property type="entry name" value="Glyco_hydro_3_C"/>
</dbReference>
<dbReference type="Gene3D" id="3.40.50.1700">
    <property type="entry name" value="Glycoside hydrolase family 3 C-terminal domain"/>
    <property type="match status" value="1"/>
</dbReference>
<evidence type="ECO:0000256" key="1">
    <source>
        <dbReference type="ARBA" id="ARBA00005336"/>
    </source>
</evidence>
<evidence type="ECO:0000313" key="4">
    <source>
        <dbReference type="EMBL" id="WOH38177.1"/>
    </source>
</evidence>
<dbReference type="Proteomes" id="UP001301442">
    <property type="component" value="Chromosome"/>
</dbReference>
<dbReference type="Pfam" id="PF14310">
    <property type="entry name" value="Fn3-like"/>
    <property type="match status" value="1"/>
</dbReference>
<dbReference type="InterPro" id="IPR036881">
    <property type="entry name" value="Glyco_hydro_3_C_sf"/>
</dbReference>
<dbReference type="SUPFAM" id="SSF52279">
    <property type="entry name" value="Beta-D-glucan exohydrolase, C-terminal domain"/>
    <property type="match status" value="1"/>
</dbReference>
<evidence type="ECO:0000259" key="3">
    <source>
        <dbReference type="SMART" id="SM01217"/>
    </source>
</evidence>
<evidence type="ECO:0000256" key="2">
    <source>
        <dbReference type="ARBA" id="ARBA00022801"/>
    </source>
</evidence>
<dbReference type="Gene3D" id="3.20.20.300">
    <property type="entry name" value="Glycoside hydrolase, family 3, N-terminal domain"/>
    <property type="match status" value="1"/>
</dbReference>
<dbReference type="GO" id="GO:0016787">
    <property type="term" value="F:hydrolase activity"/>
    <property type="evidence" value="ECO:0007669"/>
    <property type="project" value="UniProtKB-KW"/>
</dbReference>
<dbReference type="InterPro" id="IPR001764">
    <property type="entry name" value="Glyco_hydro_3_N"/>
</dbReference>
<dbReference type="InterPro" id="IPR013783">
    <property type="entry name" value="Ig-like_fold"/>
</dbReference>
<organism evidence="4 5">
    <name type="scientific">Thalassotalea fonticola</name>
    <dbReference type="NCBI Taxonomy" id="3065649"/>
    <lineage>
        <taxon>Bacteria</taxon>
        <taxon>Pseudomonadati</taxon>
        <taxon>Pseudomonadota</taxon>
        <taxon>Gammaproteobacteria</taxon>
        <taxon>Alteromonadales</taxon>
        <taxon>Colwelliaceae</taxon>
        <taxon>Thalassotalea</taxon>
    </lineage>
</organism>
<sequence>MKKTMKIIGYILLALLLLAGVMLYKVYDYPVHSVEFNKAKFSAVDTDEKIDQLTRSLIEKMSLDEKIQQLYGRPISDALTLVGSSAIFGRTPPVYGGGNERLNIPPFAFSDGPRGVRANKLRTAGDKLGVTSFPVSMARGASWDVELESQIYDVIGKEMRASGINYTGTPTINLLRHPAWGRAQETYSEDPWLMGEFGLAAVNALQHHNVMSCAKHFALNSIENSRFVVDVEVDERTLREVYLPHFKKVVQQGKVASLMSSYNKVLGEYAGNNHYLLTDILRDEWGFEGFVSSDWFFGTYDGIASIQAGLNVEMPYQKVYQPDTIKQGIEDGQITEPDIDELVFDTLRTQLKFGLAEDPMLYPDSIIATSKSIELARIAAEKSMVLLKNSKVNNRPVLPFDKSSNKTIAVIGRLADMENLGDTGSSKTTEPYVVTPYEGISAYHKSLGNKVVLDKATDLNASKKLAKQADQVIVVVGYTHVEEGEFLLASEEANKAAKLGKRTGPKTDGGDRENLKLIPEDEALIQALASTNENLVVVYVGGSAIDLSSWDSQVPAILFSWYSGMEGGNALANILYGDVNPSGKLPFSIAKQESDYPYFTPYTEKITYGYYHGYTLFDKKDIEPAYPFGFGLSYSKYDYQDLTVLTPELTQDDTLKVQVTVTNTGDIEGEEVVQLYLGFDNSAIDRPVKLLRAFDKVHLNVGESKTVELAVKAKDMAWYNPEAKEWQIEKMTYQVYVGSSSAKQDLLVENYTIL</sequence>
<dbReference type="PANTHER" id="PTHR42715:SF3">
    <property type="entry name" value="BETA-GLUCOSIDASE B-RELATED"/>
    <property type="match status" value="1"/>
</dbReference>
<dbReference type="RefSeq" id="WP_348396950.1">
    <property type="nucleotide sequence ID" value="NZ_CP136600.1"/>
</dbReference>
<dbReference type="EMBL" id="CP136600">
    <property type="protein sequence ID" value="WOH38177.1"/>
    <property type="molecule type" value="Genomic_DNA"/>
</dbReference>
<name>A0ABZ0GQE7_9GAMM</name>
<proteinExistence type="inferred from homology"/>
<dbReference type="Pfam" id="PF00933">
    <property type="entry name" value="Glyco_hydro_3"/>
    <property type="match status" value="1"/>
</dbReference>
<evidence type="ECO:0000313" key="5">
    <source>
        <dbReference type="Proteomes" id="UP001301442"/>
    </source>
</evidence>
<protein>
    <submittedName>
        <fullName evidence="4">Glycoside hydrolase family 3 C-terminal domain-containing protein</fullName>
    </submittedName>
</protein>
<accession>A0ABZ0GQE7</accession>
<dbReference type="SUPFAM" id="SSF51445">
    <property type="entry name" value="(Trans)glycosidases"/>
    <property type="match status" value="1"/>
</dbReference>
<dbReference type="InterPro" id="IPR026891">
    <property type="entry name" value="Fn3-like"/>
</dbReference>
<keyword evidence="2 4" id="KW-0378">Hydrolase</keyword>
<dbReference type="PRINTS" id="PR00133">
    <property type="entry name" value="GLHYDRLASE3"/>
</dbReference>